<gene>
    <name evidence="4" type="primary">bpt</name>
    <name evidence="7" type="ORF">DBW69_03090</name>
</gene>
<dbReference type="PANTHER" id="PTHR21367">
    <property type="entry name" value="ARGININE-TRNA-PROTEIN TRANSFERASE 1"/>
    <property type="match status" value="1"/>
</dbReference>
<dbReference type="Proteomes" id="UP000252132">
    <property type="component" value="Unassembled WGS sequence"/>
</dbReference>
<evidence type="ECO:0000313" key="7">
    <source>
        <dbReference type="EMBL" id="RCL77569.1"/>
    </source>
</evidence>
<dbReference type="GO" id="GO:0004057">
    <property type="term" value="F:arginyl-tRNA--protein transferase activity"/>
    <property type="evidence" value="ECO:0007669"/>
    <property type="project" value="InterPro"/>
</dbReference>
<comment type="function">
    <text evidence="4">Functions in the N-end rule pathway of protein degradation where it conjugates Leu from its aminoacyl-tRNA to the N-termini of proteins containing an N-terminal aspartate or glutamate.</text>
</comment>
<evidence type="ECO:0000259" key="6">
    <source>
        <dbReference type="Pfam" id="PF04377"/>
    </source>
</evidence>
<evidence type="ECO:0000256" key="2">
    <source>
        <dbReference type="ARBA" id="ARBA00022679"/>
    </source>
</evidence>
<accession>A0A368E0E9</accession>
<comment type="catalytic activity">
    <reaction evidence="4">
        <text>N-terminal L-glutamyl-[protein] + L-leucyl-tRNA(Leu) = N-terminal L-leucyl-L-glutamyl-[protein] + tRNA(Leu) + H(+)</text>
        <dbReference type="Rhea" id="RHEA:50412"/>
        <dbReference type="Rhea" id="RHEA-COMP:9613"/>
        <dbReference type="Rhea" id="RHEA-COMP:9622"/>
        <dbReference type="Rhea" id="RHEA-COMP:12664"/>
        <dbReference type="Rhea" id="RHEA-COMP:12668"/>
        <dbReference type="ChEBI" id="CHEBI:15378"/>
        <dbReference type="ChEBI" id="CHEBI:64721"/>
        <dbReference type="ChEBI" id="CHEBI:78442"/>
        <dbReference type="ChEBI" id="CHEBI:78494"/>
        <dbReference type="ChEBI" id="CHEBI:133041"/>
        <dbReference type="EC" id="2.3.2.29"/>
    </reaction>
</comment>
<comment type="catalytic activity">
    <reaction evidence="4">
        <text>N-terminal L-aspartyl-[protein] + L-leucyl-tRNA(Leu) = N-terminal L-leucyl-L-aspartyl-[protein] + tRNA(Leu) + H(+)</text>
        <dbReference type="Rhea" id="RHEA:50420"/>
        <dbReference type="Rhea" id="RHEA-COMP:9613"/>
        <dbReference type="Rhea" id="RHEA-COMP:9622"/>
        <dbReference type="Rhea" id="RHEA-COMP:12669"/>
        <dbReference type="Rhea" id="RHEA-COMP:12674"/>
        <dbReference type="ChEBI" id="CHEBI:15378"/>
        <dbReference type="ChEBI" id="CHEBI:64720"/>
        <dbReference type="ChEBI" id="CHEBI:78442"/>
        <dbReference type="ChEBI" id="CHEBI:78494"/>
        <dbReference type="ChEBI" id="CHEBI:133042"/>
        <dbReference type="EC" id="2.3.2.29"/>
    </reaction>
</comment>
<dbReference type="SUPFAM" id="SSF55729">
    <property type="entry name" value="Acyl-CoA N-acyltransferases (Nat)"/>
    <property type="match status" value="1"/>
</dbReference>
<dbReference type="InterPro" id="IPR007471">
    <property type="entry name" value="N-end_Aminoacyl_Trfase_N"/>
</dbReference>
<keyword evidence="2 4" id="KW-0808">Transferase</keyword>
<name>A0A368E0E9_9PROT</name>
<comment type="caution">
    <text evidence="7">The sequence shown here is derived from an EMBL/GenBank/DDBJ whole genome shotgun (WGS) entry which is preliminary data.</text>
</comment>
<dbReference type="GO" id="GO:0071596">
    <property type="term" value="P:ubiquitin-dependent protein catabolic process via the N-end rule pathway"/>
    <property type="evidence" value="ECO:0007669"/>
    <property type="project" value="InterPro"/>
</dbReference>
<dbReference type="InterPro" id="IPR017138">
    <property type="entry name" value="Asp_Glu_LeuTrfase"/>
</dbReference>
<evidence type="ECO:0000256" key="1">
    <source>
        <dbReference type="ARBA" id="ARBA00022490"/>
    </source>
</evidence>
<comment type="similarity">
    <text evidence="4">Belongs to the R-transferase family. Bpt subfamily.</text>
</comment>
<comment type="subcellular location">
    <subcellularLocation>
        <location evidence="4">Cytoplasm</location>
    </subcellularLocation>
</comment>
<evidence type="ECO:0000259" key="5">
    <source>
        <dbReference type="Pfam" id="PF04376"/>
    </source>
</evidence>
<dbReference type="NCBIfam" id="NF002346">
    <property type="entry name" value="PRK01305.2-3"/>
    <property type="match status" value="1"/>
</dbReference>
<dbReference type="InterPro" id="IPR007472">
    <property type="entry name" value="N-end_Aminoacyl_Trfase_C"/>
</dbReference>
<keyword evidence="3 4" id="KW-0012">Acyltransferase</keyword>
<dbReference type="HAMAP" id="MF_00689">
    <property type="entry name" value="Bpt"/>
    <property type="match status" value="1"/>
</dbReference>
<reference evidence="7 8" key="1">
    <citation type="journal article" date="2018" name="Microbiome">
        <title>Fine metagenomic profile of the Mediterranean stratified and mixed water columns revealed by assembly and recruitment.</title>
        <authorList>
            <person name="Haro-Moreno J.M."/>
            <person name="Lopez-Perez M."/>
            <person name="De La Torre J.R."/>
            <person name="Picazo A."/>
            <person name="Camacho A."/>
            <person name="Rodriguez-Valera F."/>
        </authorList>
    </citation>
    <scope>NUCLEOTIDE SEQUENCE [LARGE SCALE GENOMIC DNA]</scope>
    <source>
        <strain evidence="7">MED-G55</strain>
    </source>
</reference>
<dbReference type="InterPro" id="IPR030700">
    <property type="entry name" value="N-end_Aminoacyl_Trfase"/>
</dbReference>
<keyword evidence="1 4" id="KW-0963">Cytoplasm</keyword>
<dbReference type="Pfam" id="PF04377">
    <property type="entry name" value="ATE_C"/>
    <property type="match status" value="1"/>
</dbReference>
<evidence type="ECO:0000256" key="3">
    <source>
        <dbReference type="ARBA" id="ARBA00023315"/>
    </source>
</evidence>
<dbReference type="NCBIfam" id="NF002342">
    <property type="entry name" value="PRK01305.1-3"/>
    <property type="match status" value="1"/>
</dbReference>
<protein>
    <recommendedName>
        <fullName evidence="4">Aspartate/glutamate leucyltransferase</fullName>
        <ecNumber evidence="4">2.3.2.29</ecNumber>
    </recommendedName>
</protein>
<dbReference type="GO" id="GO:0005737">
    <property type="term" value="C:cytoplasm"/>
    <property type="evidence" value="ECO:0007669"/>
    <property type="project" value="UniProtKB-SubCell"/>
</dbReference>
<dbReference type="NCBIfam" id="NF002341">
    <property type="entry name" value="PRK01305.1-1"/>
    <property type="match status" value="1"/>
</dbReference>
<proteinExistence type="inferred from homology"/>
<feature type="domain" description="N-end aminoacyl transferase N-terminal" evidence="5">
    <location>
        <begin position="18"/>
        <end position="88"/>
    </location>
</feature>
<dbReference type="InterPro" id="IPR016181">
    <property type="entry name" value="Acyl_CoA_acyltransferase"/>
</dbReference>
<evidence type="ECO:0000256" key="4">
    <source>
        <dbReference type="HAMAP-Rule" id="MF_00689"/>
    </source>
</evidence>
<organism evidence="7 8">
    <name type="scientific">PS1 clade bacterium</name>
    <dbReference type="NCBI Taxonomy" id="2175152"/>
    <lineage>
        <taxon>Bacteria</taxon>
        <taxon>Pseudomonadati</taxon>
        <taxon>Pseudomonadota</taxon>
        <taxon>Alphaproteobacteria</taxon>
        <taxon>PS1 clade</taxon>
    </lineage>
</organism>
<dbReference type="GO" id="GO:0008914">
    <property type="term" value="F:leucyl-tRNA--protein transferase activity"/>
    <property type="evidence" value="ECO:0007669"/>
    <property type="project" value="UniProtKB-UniRule"/>
</dbReference>
<dbReference type="Pfam" id="PF04376">
    <property type="entry name" value="ATE_N"/>
    <property type="match status" value="1"/>
</dbReference>
<dbReference type="EMBL" id="QOQF01000007">
    <property type="protein sequence ID" value="RCL77569.1"/>
    <property type="molecule type" value="Genomic_DNA"/>
</dbReference>
<dbReference type="EC" id="2.3.2.29" evidence="4"/>
<sequence>MNDLSGPKLPTFYLTAPSPCPYLPGKVERKMFTYLSGLAAEDLNDALTHAGFRRSQNIAYRPACEDCNACISVRVAVNDFDFSKSFKRVLKTNADLSATRHAPESRRTQFDLLRKYLEERHNDGGMANMNSLEFMSMIEETPVDSHIVEYQENETLIACVLMDRLSDGYSMVYSFYEPDRKNRSLGTFMILDQIQRTKEAGLDYLYLGYWISGCRKMLYKERFQPLEQLTKDGWRPFIGSTL</sequence>
<dbReference type="PANTHER" id="PTHR21367:SF1">
    <property type="entry name" value="ARGINYL-TRNA--PROTEIN TRANSFERASE 1"/>
    <property type="match status" value="1"/>
</dbReference>
<dbReference type="PIRSF" id="PIRSF037208">
    <property type="entry name" value="ATE_pro_prd"/>
    <property type="match status" value="1"/>
</dbReference>
<dbReference type="AlphaFoldDB" id="A0A368E0E9"/>
<feature type="domain" description="N-end rule aminoacyl transferase C-terminal" evidence="6">
    <location>
        <begin position="109"/>
        <end position="229"/>
    </location>
</feature>
<dbReference type="NCBIfam" id="NF002343">
    <property type="entry name" value="PRK01305.1-4"/>
    <property type="match status" value="1"/>
</dbReference>
<evidence type="ECO:0000313" key="8">
    <source>
        <dbReference type="Proteomes" id="UP000252132"/>
    </source>
</evidence>